<dbReference type="Proteomes" id="UP000285648">
    <property type="component" value="Unassembled WGS sequence"/>
</dbReference>
<keyword evidence="1" id="KW-0812">Transmembrane</keyword>
<proteinExistence type="predicted"/>
<protein>
    <submittedName>
        <fullName evidence="2">Uncharacterized protein</fullName>
    </submittedName>
</protein>
<gene>
    <name evidence="2" type="ORF">BIY29_15125</name>
</gene>
<keyword evidence="1" id="KW-1133">Transmembrane helix</keyword>
<comment type="caution">
    <text evidence="2">The sequence shown here is derived from an EMBL/GenBank/DDBJ whole genome shotgun (WGS) entry which is preliminary data.</text>
</comment>
<keyword evidence="1" id="KW-0472">Membrane</keyword>
<reference evidence="2 3" key="1">
    <citation type="submission" date="2016-09" db="EMBL/GenBank/DDBJ databases">
        <authorList>
            <person name="Doonan J."/>
            <person name="Pachebat J.A."/>
            <person name="Golyshin P.N."/>
            <person name="Denman S."/>
            <person name="Mcdonald J.E."/>
        </authorList>
    </citation>
    <scope>NUCLEOTIDE SEQUENCE [LARGE SCALE GENOMIC DNA]</scope>
    <source>
        <strain evidence="2 3">NCPPB 3934</strain>
    </source>
</reference>
<sequence>MINVSKQNKPSYECMIIAETAYELAKQAKEYSWKQYHCSTGFVFLAFAIEAMFIFYRRQVDSNYDKTNDRSGRKDFHKKTMNLCGIGDLLGSRDYQTIKKCLLFRDNIAHGDFFESKFPFMPSGEDEHNDHVNEILSQPSKQFRITVSELNDGICAAKCVDNLICENGYQVSNTFIERKYMPRLQPAFGVSGISTWL</sequence>
<dbReference type="OrthoDB" id="226143at91347"/>
<evidence type="ECO:0000313" key="3">
    <source>
        <dbReference type="Proteomes" id="UP000285648"/>
    </source>
</evidence>
<accession>A0A421DL11</accession>
<dbReference type="EMBL" id="MJLZ01000039">
    <property type="protein sequence ID" value="RLM20592.1"/>
    <property type="molecule type" value="Genomic_DNA"/>
</dbReference>
<name>A0A421DL11_9GAMM</name>
<keyword evidence="3" id="KW-1185">Reference proteome</keyword>
<feature type="transmembrane region" description="Helical" evidence="1">
    <location>
        <begin position="36"/>
        <end position="56"/>
    </location>
</feature>
<dbReference type="RefSeq" id="WP_121575997.1">
    <property type="nucleotide sequence ID" value="NZ_MJLZ01000039.1"/>
</dbReference>
<evidence type="ECO:0000256" key="1">
    <source>
        <dbReference type="SAM" id="Phobius"/>
    </source>
</evidence>
<organism evidence="2 3">
    <name type="scientific">Brenneria alni</name>
    <dbReference type="NCBI Taxonomy" id="71656"/>
    <lineage>
        <taxon>Bacteria</taxon>
        <taxon>Pseudomonadati</taxon>
        <taxon>Pseudomonadota</taxon>
        <taxon>Gammaproteobacteria</taxon>
        <taxon>Enterobacterales</taxon>
        <taxon>Pectobacteriaceae</taxon>
        <taxon>Brenneria</taxon>
    </lineage>
</organism>
<dbReference type="AlphaFoldDB" id="A0A421DL11"/>
<evidence type="ECO:0000313" key="2">
    <source>
        <dbReference type="EMBL" id="RLM20592.1"/>
    </source>
</evidence>